<name>W2CNG8_9BACT</name>
<evidence type="ECO:0000313" key="2">
    <source>
        <dbReference type="Proteomes" id="UP000034982"/>
    </source>
</evidence>
<accession>W2CNG8</accession>
<sequence>MDYGAYAIRPYLAGRKKEPSLGFPVLGEEGEGAYAIRPYAFGRKRDQPLGFPAPEKDGIQKCTP</sequence>
<evidence type="ECO:0000313" key="1">
    <source>
        <dbReference type="EMBL" id="ETK08705.1"/>
    </source>
</evidence>
<dbReference type="EMBL" id="AYYE01000899">
    <property type="protein sequence ID" value="ETK08705.1"/>
    <property type="molecule type" value="Genomic_DNA"/>
</dbReference>
<dbReference type="Proteomes" id="UP000034982">
    <property type="component" value="Unassembled WGS sequence"/>
</dbReference>
<organism evidence="1 2">
    <name type="scientific">Tannerella sp. oral taxon BU063 isolate Cell 1/3</name>
    <dbReference type="NCBI Taxonomy" id="1411022"/>
    <lineage>
        <taxon>Bacteria</taxon>
        <taxon>Pseudomonadati</taxon>
        <taxon>Bacteroidota</taxon>
        <taxon>Bacteroidia</taxon>
        <taxon>Bacteroidales</taxon>
        <taxon>Tannerellaceae</taxon>
        <taxon>Tannerella</taxon>
    </lineage>
</organism>
<gene>
    <name evidence="1" type="ORF">T230_06395</name>
</gene>
<protein>
    <submittedName>
        <fullName evidence="1">Uncharacterized protein</fullName>
    </submittedName>
</protein>
<dbReference type="AlphaFoldDB" id="W2CNG8"/>
<proteinExistence type="predicted"/>
<reference evidence="1 2" key="1">
    <citation type="submission" date="2013-11" db="EMBL/GenBank/DDBJ databases">
        <title>Single cell genomics of uncultured Tannerella BU063 (oral taxon 286).</title>
        <authorList>
            <person name="Beall C.J."/>
            <person name="Campbell A.G."/>
            <person name="Griffen A.L."/>
            <person name="Podar M."/>
            <person name="Leys E.J."/>
        </authorList>
    </citation>
    <scope>NUCLEOTIDE SEQUENCE [LARGE SCALE GENOMIC DNA]</scope>
    <source>
        <strain evidence="1">Cell 1/3</strain>
    </source>
</reference>
<comment type="caution">
    <text evidence="1">The sequence shown here is derived from an EMBL/GenBank/DDBJ whole genome shotgun (WGS) entry which is preliminary data.</text>
</comment>